<evidence type="ECO:0000256" key="1">
    <source>
        <dbReference type="SAM" id="MobiDB-lite"/>
    </source>
</evidence>
<accession>A0A8S1LFL6</accession>
<comment type="caution">
    <text evidence="2">The sequence shown here is derived from an EMBL/GenBank/DDBJ whole genome shotgun (WGS) entry which is preliminary data.</text>
</comment>
<name>A0A8S1LFL6_PARPR</name>
<organism evidence="2 3">
    <name type="scientific">Paramecium primaurelia</name>
    <dbReference type="NCBI Taxonomy" id="5886"/>
    <lineage>
        <taxon>Eukaryota</taxon>
        <taxon>Sar</taxon>
        <taxon>Alveolata</taxon>
        <taxon>Ciliophora</taxon>
        <taxon>Intramacronucleata</taxon>
        <taxon>Oligohymenophorea</taxon>
        <taxon>Peniculida</taxon>
        <taxon>Parameciidae</taxon>
        <taxon>Paramecium</taxon>
    </lineage>
</organism>
<evidence type="ECO:0000313" key="2">
    <source>
        <dbReference type="EMBL" id="CAD8065105.1"/>
    </source>
</evidence>
<keyword evidence="3" id="KW-1185">Reference proteome</keyword>
<reference evidence="2" key="1">
    <citation type="submission" date="2021-01" db="EMBL/GenBank/DDBJ databases">
        <authorList>
            <consortium name="Genoscope - CEA"/>
            <person name="William W."/>
        </authorList>
    </citation>
    <scope>NUCLEOTIDE SEQUENCE</scope>
</reference>
<evidence type="ECO:0000313" key="3">
    <source>
        <dbReference type="Proteomes" id="UP000688137"/>
    </source>
</evidence>
<protein>
    <submittedName>
        <fullName evidence="2">Uncharacterized protein</fullName>
    </submittedName>
</protein>
<gene>
    <name evidence="2" type="ORF">PPRIM_AZ9-3.1.T0370100</name>
</gene>
<proteinExistence type="predicted"/>
<dbReference type="AlphaFoldDB" id="A0A8S1LFL6"/>
<feature type="region of interest" description="Disordered" evidence="1">
    <location>
        <begin position="36"/>
        <end position="68"/>
    </location>
</feature>
<sequence length="174" mass="20566">MKQQGDSLFFQSQLYVAELSDPLTILQFLGNDEFESQKQSSHEDKLEISNKSEKKVNSNKSRLQLETKKNPYGSSWANKVLEKQFGVHLQQIAQRTGPKWIIKKLKPVETNDQKEFEHLRLVKDFRSQEKKIRQTASKSYRKRIDKNFQDQKQSFNGIPIYDPNFQIKLQQYNL</sequence>
<dbReference type="EMBL" id="CAJJDM010000036">
    <property type="protein sequence ID" value="CAD8065105.1"/>
    <property type="molecule type" value="Genomic_DNA"/>
</dbReference>
<dbReference type="OMA" id="VPIFDPN"/>
<dbReference type="Proteomes" id="UP000688137">
    <property type="component" value="Unassembled WGS sequence"/>
</dbReference>
<feature type="compositionally biased region" description="Basic and acidic residues" evidence="1">
    <location>
        <begin position="40"/>
        <end position="56"/>
    </location>
</feature>